<dbReference type="GO" id="GO:0004674">
    <property type="term" value="F:protein serine/threonine kinase activity"/>
    <property type="evidence" value="ECO:0007669"/>
    <property type="project" value="TreeGrafter"/>
</dbReference>
<dbReference type="SUPFAM" id="SSF56112">
    <property type="entry name" value="Protein kinase-like (PK-like)"/>
    <property type="match status" value="1"/>
</dbReference>
<dbReference type="GO" id="GO:0005524">
    <property type="term" value="F:ATP binding"/>
    <property type="evidence" value="ECO:0007669"/>
    <property type="project" value="InterPro"/>
</dbReference>
<dbReference type="GO" id="GO:0005634">
    <property type="term" value="C:nucleus"/>
    <property type="evidence" value="ECO:0007669"/>
    <property type="project" value="TreeGrafter"/>
</dbReference>
<accession>A0A813GVE4</accession>
<dbReference type="InterPro" id="IPR000719">
    <property type="entry name" value="Prot_kinase_dom"/>
</dbReference>
<feature type="compositionally biased region" description="Low complexity" evidence="1">
    <location>
        <begin position="243"/>
        <end position="253"/>
    </location>
</feature>
<dbReference type="PROSITE" id="PS50011">
    <property type="entry name" value="PROTEIN_KINASE_DOM"/>
    <property type="match status" value="1"/>
</dbReference>
<evidence type="ECO:0000256" key="1">
    <source>
        <dbReference type="SAM" id="MobiDB-lite"/>
    </source>
</evidence>
<feature type="compositionally biased region" description="Basic residues" evidence="1">
    <location>
        <begin position="197"/>
        <end position="221"/>
    </location>
</feature>
<dbReference type="InterPro" id="IPR011009">
    <property type="entry name" value="Kinase-like_dom_sf"/>
</dbReference>
<feature type="region of interest" description="Disordered" evidence="1">
    <location>
        <begin position="155"/>
        <end position="260"/>
    </location>
</feature>
<feature type="non-terminal residue" evidence="3">
    <location>
        <position position="1"/>
    </location>
</feature>
<feature type="compositionally biased region" description="Basic and acidic residues" evidence="1">
    <location>
        <begin position="155"/>
        <end position="174"/>
    </location>
</feature>
<organism evidence="3 4">
    <name type="scientific">Polarella glacialis</name>
    <name type="common">Dinoflagellate</name>
    <dbReference type="NCBI Taxonomy" id="89957"/>
    <lineage>
        <taxon>Eukaryota</taxon>
        <taxon>Sar</taxon>
        <taxon>Alveolata</taxon>
        <taxon>Dinophyceae</taxon>
        <taxon>Suessiales</taxon>
        <taxon>Suessiaceae</taxon>
        <taxon>Polarella</taxon>
    </lineage>
</organism>
<sequence length="586" mass="63698">VAKLGEMECGQFVGKVKPDRQIERLAVRFKLDSRVVSRLTELRVRRARTKGEDFDRLEQHLMLCKRPSATATLLIGKLLEGELRQIPDVTSAKAIAQKFKLDKDAKSKLREIAEKRADDIEEVMEHIEKTLQMSHSPSATLCKIAKTLMDGAKRSKLEDKYGKDDSGSDREGSRGRGSNGSESPGRKSDCSSDSSSIRRRKAAGRSRSRSRRKAAAKKKKAPAATGGGGGCGGGGGSGHGAPKKASAPKPGAVVTGGGSGGWTVVEHKPGAVSAGMTLWSKSGLVRRDGALSQYSSEGFRNVGSKTYLLKTKSGDALVAKETHEQTEIGTSHFLAEFNKMKELQHPHCIKVVELVIAQDLVNGDWRDHVYVISEFAAGSDLLSFMKKLIDMDVEITEEWVAGVFVQAMRGVAYLHDNGIVHNDLKPDNILCMEAFNSGDSGRVPWVPDSYMFVQCTSRLMAAVAANNAVKWLLLFRLASAVPSWRAGLQRCTWEFSFSSTSMIAIFRSGPQLRGSGVQGYQVESELGPTWVCVGVRYRLTSDDQRWGEVSDDLASNRGVWQLASGGKAPASWRPSVLEGGGVQSPR</sequence>
<proteinExistence type="predicted"/>
<dbReference type="PROSITE" id="PS00108">
    <property type="entry name" value="PROTEIN_KINASE_ST"/>
    <property type="match status" value="1"/>
</dbReference>
<feature type="domain" description="Protein kinase" evidence="2">
    <location>
        <begin position="291"/>
        <end position="586"/>
    </location>
</feature>
<reference evidence="3" key="1">
    <citation type="submission" date="2021-02" db="EMBL/GenBank/DDBJ databases">
        <authorList>
            <person name="Dougan E. K."/>
            <person name="Rhodes N."/>
            <person name="Thang M."/>
            <person name="Chan C."/>
        </authorList>
    </citation>
    <scope>NUCLEOTIDE SEQUENCE</scope>
</reference>
<dbReference type="GO" id="GO:0044773">
    <property type="term" value="P:mitotic DNA damage checkpoint signaling"/>
    <property type="evidence" value="ECO:0007669"/>
    <property type="project" value="TreeGrafter"/>
</dbReference>
<dbReference type="OrthoDB" id="6513151at2759"/>
<feature type="compositionally biased region" description="Gly residues" evidence="1">
    <location>
        <begin position="225"/>
        <end position="239"/>
    </location>
</feature>
<feature type="region of interest" description="Disordered" evidence="1">
    <location>
        <begin position="564"/>
        <end position="586"/>
    </location>
</feature>
<name>A0A813GVE4_POLGL</name>
<dbReference type="PANTHER" id="PTHR44167:SF24">
    <property type="entry name" value="SERINE_THREONINE-PROTEIN KINASE CHK2"/>
    <property type="match status" value="1"/>
</dbReference>
<evidence type="ECO:0000259" key="2">
    <source>
        <dbReference type="PROSITE" id="PS50011"/>
    </source>
</evidence>
<protein>
    <recommendedName>
        <fullName evidence="2">Protein kinase domain-containing protein</fullName>
    </recommendedName>
</protein>
<keyword evidence="4" id="KW-1185">Reference proteome</keyword>
<gene>
    <name evidence="3" type="ORF">PGLA1383_LOCUS44054</name>
</gene>
<dbReference type="CDD" id="cd00180">
    <property type="entry name" value="PKc"/>
    <property type="match status" value="1"/>
</dbReference>
<dbReference type="PANTHER" id="PTHR44167">
    <property type="entry name" value="OVARIAN-SPECIFIC SERINE/THREONINE-PROTEIN KINASE LOK-RELATED"/>
    <property type="match status" value="1"/>
</dbReference>
<dbReference type="Proteomes" id="UP000654075">
    <property type="component" value="Unassembled WGS sequence"/>
</dbReference>
<comment type="caution">
    <text evidence="3">The sequence shown here is derived from an EMBL/GenBank/DDBJ whole genome shotgun (WGS) entry which is preliminary data.</text>
</comment>
<dbReference type="EMBL" id="CAJNNV010029135">
    <property type="protein sequence ID" value="CAE8627251.1"/>
    <property type="molecule type" value="Genomic_DNA"/>
</dbReference>
<dbReference type="SMART" id="SM00220">
    <property type="entry name" value="S_TKc"/>
    <property type="match status" value="1"/>
</dbReference>
<evidence type="ECO:0000313" key="4">
    <source>
        <dbReference type="Proteomes" id="UP000654075"/>
    </source>
</evidence>
<dbReference type="GO" id="GO:0005737">
    <property type="term" value="C:cytoplasm"/>
    <property type="evidence" value="ECO:0007669"/>
    <property type="project" value="TreeGrafter"/>
</dbReference>
<dbReference type="InterPro" id="IPR008271">
    <property type="entry name" value="Ser/Thr_kinase_AS"/>
</dbReference>
<evidence type="ECO:0000313" key="3">
    <source>
        <dbReference type="EMBL" id="CAE8627251.1"/>
    </source>
</evidence>
<dbReference type="Gene3D" id="1.10.510.10">
    <property type="entry name" value="Transferase(Phosphotransferase) domain 1"/>
    <property type="match status" value="1"/>
</dbReference>
<dbReference type="Pfam" id="PF00069">
    <property type="entry name" value="Pkinase"/>
    <property type="match status" value="1"/>
</dbReference>
<dbReference type="AlphaFoldDB" id="A0A813GVE4"/>